<dbReference type="InterPro" id="IPR036597">
    <property type="entry name" value="Fido-like_dom_sf"/>
</dbReference>
<dbReference type="SUPFAM" id="SSF140931">
    <property type="entry name" value="Fic-like"/>
    <property type="match status" value="1"/>
</dbReference>
<gene>
    <name evidence="2" type="ORF">CPELLU_LOCUS10857</name>
</gene>
<dbReference type="AlphaFoldDB" id="A0A9N9HEH4"/>
<dbReference type="EMBL" id="CAJVQA010009204">
    <property type="protein sequence ID" value="CAG8682226.1"/>
    <property type="molecule type" value="Genomic_DNA"/>
</dbReference>
<dbReference type="Gene3D" id="1.10.3290.10">
    <property type="entry name" value="Fido-like domain"/>
    <property type="match status" value="1"/>
</dbReference>
<evidence type="ECO:0000259" key="1">
    <source>
        <dbReference type="PROSITE" id="PS51459"/>
    </source>
</evidence>
<dbReference type="OrthoDB" id="439046at2759"/>
<name>A0A9N9HEH4_9GLOM</name>
<dbReference type="InterPro" id="IPR003812">
    <property type="entry name" value="Fido"/>
</dbReference>
<accession>A0A9N9HEH4</accession>
<protein>
    <submittedName>
        <fullName evidence="2">15530_t:CDS:1</fullName>
    </submittedName>
</protein>
<feature type="domain" description="Fido" evidence="1">
    <location>
        <begin position="45"/>
        <end position="181"/>
    </location>
</feature>
<dbReference type="Pfam" id="PF02661">
    <property type="entry name" value="Fic"/>
    <property type="match status" value="1"/>
</dbReference>
<dbReference type="Proteomes" id="UP000789759">
    <property type="component" value="Unassembled WGS sequence"/>
</dbReference>
<reference evidence="2" key="1">
    <citation type="submission" date="2021-06" db="EMBL/GenBank/DDBJ databases">
        <authorList>
            <person name="Kallberg Y."/>
            <person name="Tangrot J."/>
            <person name="Rosling A."/>
        </authorList>
    </citation>
    <scope>NUCLEOTIDE SEQUENCE</scope>
    <source>
        <strain evidence="2">FL966</strain>
    </source>
</reference>
<keyword evidence="3" id="KW-1185">Reference proteome</keyword>
<comment type="caution">
    <text evidence="2">The sequence shown here is derived from an EMBL/GenBank/DDBJ whole genome shotgun (WGS) entry which is preliminary data.</text>
</comment>
<evidence type="ECO:0000313" key="3">
    <source>
        <dbReference type="Proteomes" id="UP000789759"/>
    </source>
</evidence>
<organism evidence="2 3">
    <name type="scientific">Cetraspora pellucida</name>
    <dbReference type="NCBI Taxonomy" id="1433469"/>
    <lineage>
        <taxon>Eukaryota</taxon>
        <taxon>Fungi</taxon>
        <taxon>Fungi incertae sedis</taxon>
        <taxon>Mucoromycota</taxon>
        <taxon>Glomeromycotina</taxon>
        <taxon>Glomeromycetes</taxon>
        <taxon>Diversisporales</taxon>
        <taxon>Gigasporaceae</taxon>
        <taxon>Cetraspora</taxon>
    </lineage>
</organism>
<evidence type="ECO:0000313" key="2">
    <source>
        <dbReference type="EMBL" id="CAG8682226.1"/>
    </source>
</evidence>
<dbReference type="PROSITE" id="PS51459">
    <property type="entry name" value="FIDO"/>
    <property type="match status" value="1"/>
</dbReference>
<sequence length="181" mass="21873">MHLENNTYFSHRFILLLSQNQRNFYIKNSGFLNNISVIKDIIKILTKDILQHMIEKINQDYNIDDLQHDKAQLFEPKSLFDKPEKEIKYKEEVPMLTERFVQFYNKTVTSNNVNYHKLYQIHFLMNACHILLFFFHIHPFYDDNRHIGCSLMTLYLAHDSFLLLVFQQLDQKEYADTLYKA</sequence>
<proteinExistence type="predicted"/>